<evidence type="ECO:0000256" key="3">
    <source>
        <dbReference type="ARBA" id="ARBA00022676"/>
    </source>
</evidence>
<dbReference type="PANTHER" id="PTHR43646:SF2">
    <property type="entry name" value="GLYCOSYLTRANSFERASE 2-LIKE DOMAIN-CONTAINING PROTEIN"/>
    <property type="match status" value="1"/>
</dbReference>
<dbReference type="AlphaFoldDB" id="A0A9X2P8E2"/>
<organism evidence="7 8">
    <name type="scientific">Ancylobacter mangrovi</name>
    <dbReference type="NCBI Taxonomy" id="2972472"/>
    <lineage>
        <taxon>Bacteria</taxon>
        <taxon>Pseudomonadati</taxon>
        <taxon>Pseudomonadota</taxon>
        <taxon>Alphaproteobacteria</taxon>
        <taxon>Hyphomicrobiales</taxon>
        <taxon>Xanthobacteraceae</taxon>
        <taxon>Ancylobacter</taxon>
    </lineage>
</organism>
<dbReference type="Gene3D" id="3.90.550.10">
    <property type="entry name" value="Spore Coat Polysaccharide Biosynthesis Protein SpsA, Chain A"/>
    <property type="match status" value="1"/>
</dbReference>
<dbReference type="EMBL" id="JANTHZ010000001">
    <property type="protein sequence ID" value="MCS0493979.1"/>
    <property type="molecule type" value="Genomic_DNA"/>
</dbReference>
<dbReference type="GO" id="GO:0016757">
    <property type="term" value="F:glycosyltransferase activity"/>
    <property type="evidence" value="ECO:0007669"/>
    <property type="project" value="UniProtKB-KW"/>
</dbReference>
<protein>
    <submittedName>
        <fullName evidence="7">Glycosyltransferase</fullName>
        <ecNumber evidence="7">2.4.-.-</ecNumber>
    </submittedName>
</protein>
<keyword evidence="4 7" id="KW-0808">Transferase</keyword>
<sequence>MARVVLSSVLDPPMLERAVCTDSATRLHEVEPPSVRPPRAVVAIPARDEEERIEACLSALLAQRREHGAADVGLVLLANNCRDATVRRARRLLASSDMPHRVMSVSLPSERASAGAARALALDIASLWIGRGEGALLTTDADSRVGPDWIVRNLAGLRGACGAVAGRFVFDPAEAALLPRHLARRRRVEAAYEAALLALAARLDPQPHDPWPNHWTDSGASFALTLSAYRRIGGLPAVACGEDRALAAALARHDIPIRHDPDIVVTTSARLEGRAARGCAATLRERCDDRATPGDERLEALPVALRRMGLRARLRRAFGTGFRPGEWERRLGLRAGTLSGAASLRFGEAWARAEALSPLLRPLPLRPEEMEHHLAAAHRLLARLPAPGEALSSDQQV</sequence>
<dbReference type="PANTHER" id="PTHR43646">
    <property type="entry name" value="GLYCOSYLTRANSFERASE"/>
    <property type="match status" value="1"/>
</dbReference>
<evidence type="ECO:0000256" key="1">
    <source>
        <dbReference type="ARBA" id="ARBA00004236"/>
    </source>
</evidence>
<reference evidence="7" key="1">
    <citation type="submission" date="2022-08" db="EMBL/GenBank/DDBJ databases">
        <authorList>
            <person name="Li F."/>
        </authorList>
    </citation>
    <scope>NUCLEOTIDE SEQUENCE</scope>
    <source>
        <strain evidence="7">MQZ15Z-1</strain>
    </source>
</reference>
<dbReference type="EC" id="2.4.-.-" evidence="7"/>
<comment type="subcellular location">
    <subcellularLocation>
        <location evidence="1">Cell membrane</location>
    </subcellularLocation>
</comment>
<dbReference type="Pfam" id="PF00535">
    <property type="entry name" value="Glycos_transf_2"/>
    <property type="match status" value="1"/>
</dbReference>
<dbReference type="GO" id="GO:0005886">
    <property type="term" value="C:plasma membrane"/>
    <property type="evidence" value="ECO:0007669"/>
    <property type="project" value="UniProtKB-SubCell"/>
</dbReference>
<evidence type="ECO:0000313" key="7">
    <source>
        <dbReference type="EMBL" id="MCS0493979.1"/>
    </source>
</evidence>
<accession>A0A9X2P8E2</accession>
<proteinExistence type="predicted"/>
<feature type="domain" description="Glycosyltransferase 2-like" evidence="6">
    <location>
        <begin position="42"/>
        <end position="174"/>
    </location>
</feature>
<evidence type="ECO:0000256" key="4">
    <source>
        <dbReference type="ARBA" id="ARBA00022679"/>
    </source>
</evidence>
<dbReference type="InterPro" id="IPR001173">
    <property type="entry name" value="Glyco_trans_2-like"/>
</dbReference>
<evidence type="ECO:0000256" key="5">
    <source>
        <dbReference type="ARBA" id="ARBA00023136"/>
    </source>
</evidence>
<keyword evidence="5" id="KW-0472">Membrane</keyword>
<keyword evidence="2" id="KW-1003">Cell membrane</keyword>
<evidence type="ECO:0000256" key="2">
    <source>
        <dbReference type="ARBA" id="ARBA00022475"/>
    </source>
</evidence>
<comment type="caution">
    <text evidence="7">The sequence shown here is derived from an EMBL/GenBank/DDBJ whole genome shotgun (WGS) entry which is preliminary data.</text>
</comment>
<keyword evidence="8" id="KW-1185">Reference proteome</keyword>
<gene>
    <name evidence="7" type="ORF">NVS89_02640</name>
</gene>
<name>A0A9X2P8E2_9HYPH</name>
<dbReference type="RefSeq" id="WP_258730927.1">
    <property type="nucleotide sequence ID" value="NZ_JANTHZ010000001.1"/>
</dbReference>
<dbReference type="Proteomes" id="UP001151088">
    <property type="component" value="Unassembled WGS sequence"/>
</dbReference>
<evidence type="ECO:0000259" key="6">
    <source>
        <dbReference type="Pfam" id="PF00535"/>
    </source>
</evidence>
<dbReference type="InterPro" id="IPR029044">
    <property type="entry name" value="Nucleotide-diphossugar_trans"/>
</dbReference>
<dbReference type="SUPFAM" id="SSF53448">
    <property type="entry name" value="Nucleotide-diphospho-sugar transferases"/>
    <property type="match status" value="1"/>
</dbReference>
<keyword evidence="3 7" id="KW-0328">Glycosyltransferase</keyword>
<evidence type="ECO:0000313" key="8">
    <source>
        <dbReference type="Proteomes" id="UP001151088"/>
    </source>
</evidence>